<feature type="transmembrane region" description="Helical" evidence="2">
    <location>
        <begin position="12"/>
        <end position="31"/>
    </location>
</feature>
<evidence type="ECO:0000256" key="1">
    <source>
        <dbReference type="SAM" id="MobiDB-lite"/>
    </source>
</evidence>
<dbReference type="Proteomes" id="UP000564385">
    <property type="component" value="Unassembled WGS sequence"/>
</dbReference>
<feature type="transmembrane region" description="Helical" evidence="2">
    <location>
        <begin position="51"/>
        <end position="71"/>
    </location>
</feature>
<protein>
    <submittedName>
        <fullName evidence="3">Uncharacterized protein</fullName>
    </submittedName>
</protein>
<organism evidence="3 4">
    <name type="scientific">Tunturiibacter lichenicola</name>
    <dbReference type="NCBI Taxonomy" id="2051959"/>
    <lineage>
        <taxon>Bacteria</taxon>
        <taxon>Pseudomonadati</taxon>
        <taxon>Acidobacteriota</taxon>
        <taxon>Terriglobia</taxon>
        <taxon>Terriglobales</taxon>
        <taxon>Acidobacteriaceae</taxon>
        <taxon>Tunturiibacter</taxon>
    </lineage>
</organism>
<keyword evidence="2" id="KW-0812">Transmembrane</keyword>
<comment type="caution">
    <text evidence="3">The sequence shown here is derived from an EMBL/GenBank/DDBJ whole genome shotgun (WGS) entry which is preliminary data.</text>
</comment>
<feature type="compositionally biased region" description="Polar residues" evidence="1">
    <location>
        <begin position="147"/>
        <end position="161"/>
    </location>
</feature>
<feature type="region of interest" description="Disordered" evidence="1">
    <location>
        <begin position="119"/>
        <end position="162"/>
    </location>
</feature>
<reference evidence="3 4" key="1">
    <citation type="submission" date="2020-07" db="EMBL/GenBank/DDBJ databases">
        <title>Genomic Encyclopedia of Type Strains, Phase IV (KMG-V): Genome sequencing to study the core and pangenomes of soil and plant-associated prokaryotes.</title>
        <authorList>
            <person name="Whitman W."/>
        </authorList>
    </citation>
    <scope>NUCLEOTIDE SEQUENCE [LARGE SCALE GENOMIC DNA]</scope>
    <source>
        <strain evidence="3 4">M8UP22</strain>
    </source>
</reference>
<name>A0A852VJH9_9BACT</name>
<proteinExistence type="predicted"/>
<evidence type="ECO:0000313" key="4">
    <source>
        <dbReference type="Proteomes" id="UP000564385"/>
    </source>
</evidence>
<evidence type="ECO:0000313" key="3">
    <source>
        <dbReference type="EMBL" id="NYF91897.1"/>
    </source>
</evidence>
<gene>
    <name evidence="3" type="ORF">HDF08_004016</name>
</gene>
<dbReference type="AlphaFoldDB" id="A0A852VJH9"/>
<dbReference type="EMBL" id="JACCCU010000003">
    <property type="protein sequence ID" value="NYF91897.1"/>
    <property type="molecule type" value="Genomic_DNA"/>
</dbReference>
<evidence type="ECO:0000256" key="2">
    <source>
        <dbReference type="SAM" id="Phobius"/>
    </source>
</evidence>
<accession>A0A852VJH9</accession>
<keyword evidence="2" id="KW-1133">Transmembrane helix</keyword>
<keyword evidence="2" id="KW-0472">Membrane</keyword>
<sequence length="335" mass="36354">MISNKFSSQLSWWGLLLICAIPLVLTFVWIYRREREKGRLRSLWQVHPISYSIIALIALVFFWTSGSLLIAKLRTPSKSQISAQSLEPMAKPVNPAPVPAVIPQTVAIKPVAPDVTVSPKVKLTPRSKEQKTDPPVTRNPQPAPPTENLSPAPTPMQQPSNVGCIGGSGNACVGTNQPGGVVIGTLGSVPPPDRTLSPDNVTKAVDLLKRAGSETRIFFITFPTQASDDGEIGKFTLTLENVFNKAGWNPYRERNVQLGQFRSISERSSSEGEGIGCSLPDPPTRESQLAMQALSLLGYPCTHPSVYQPFANPGQQSNFGFALYVSVGTRIKPEQ</sequence>